<protein>
    <submittedName>
        <fullName evidence="2">Uncharacterized protein</fullName>
    </submittedName>
</protein>
<feature type="transmembrane region" description="Helical" evidence="1">
    <location>
        <begin position="12"/>
        <end position="31"/>
    </location>
</feature>
<feature type="transmembrane region" description="Helical" evidence="1">
    <location>
        <begin position="37"/>
        <end position="56"/>
    </location>
</feature>
<gene>
    <name evidence="2" type="ORF">NCTC11661_01453</name>
</gene>
<organism evidence="2 3">
    <name type="scientific">Bergeyella zoohelcum</name>
    <dbReference type="NCBI Taxonomy" id="1015"/>
    <lineage>
        <taxon>Bacteria</taxon>
        <taxon>Pseudomonadati</taxon>
        <taxon>Bacteroidota</taxon>
        <taxon>Flavobacteriia</taxon>
        <taxon>Flavobacteriales</taxon>
        <taxon>Weeksellaceae</taxon>
        <taxon>Bergeyella</taxon>
    </lineage>
</organism>
<dbReference type="InterPro" id="IPR045625">
    <property type="entry name" value="DUF6427"/>
</dbReference>
<dbReference type="RefSeq" id="WP_002664847.1">
    <property type="nucleotide sequence ID" value="NZ_UFTJ01000003.1"/>
</dbReference>
<feature type="transmembrane region" description="Helical" evidence="1">
    <location>
        <begin position="68"/>
        <end position="93"/>
    </location>
</feature>
<feature type="transmembrane region" description="Helical" evidence="1">
    <location>
        <begin position="195"/>
        <end position="217"/>
    </location>
</feature>
<proteinExistence type="predicted"/>
<dbReference type="Proteomes" id="UP000255515">
    <property type="component" value="Unassembled WGS sequence"/>
</dbReference>
<evidence type="ECO:0000313" key="3">
    <source>
        <dbReference type="Proteomes" id="UP000255515"/>
    </source>
</evidence>
<evidence type="ECO:0000313" key="2">
    <source>
        <dbReference type="EMBL" id="SUV52254.1"/>
    </source>
</evidence>
<keyword evidence="1" id="KW-0472">Membrane</keyword>
<dbReference type="Pfam" id="PF19992">
    <property type="entry name" value="DUF6427"/>
    <property type="match status" value="1"/>
</dbReference>
<feature type="transmembrane region" description="Helical" evidence="1">
    <location>
        <begin position="155"/>
        <end position="175"/>
    </location>
</feature>
<evidence type="ECO:0000256" key="1">
    <source>
        <dbReference type="SAM" id="Phobius"/>
    </source>
</evidence>
<name>A0A380ZTF0_9FLAO</name>
<keyword evidence="1" id="KW-1133">Transmembrane helix</keyword>
<sequence length="302" mass="34731">MFKLLSKESNIFSVPVYIGVLLGLIFLRNISSAAFSVDLPLILALGGLALGYFCINSIRLNYHTHVPLFLYTVFSLVFFSMDMDIGLSVALMTNSLLVLMLSSPEDMNVKKNYVIVGGLLVFNYIFLPATWAMILFVIIHVFATSERIALHIFRLFFGMVLMGIFYFSLAYFLGANTWDERYLPMPSSPFLAENFSLVYLSPIGILLLWAIADHFLHYNEKSPISRYKYTFLLLFLVVQVATILMYMENSKSYLLLLVMPMSIIFARFLRFRKRYWEKEVGLGVIMLTLLVYFTIEKVVAIY</sequence>
<feature type="transmembrane region" description="Helical" evidence="1">
    <location>
        <begin position="281"/>
        <end position="301"/>
    </location>
</feature>
<feature type="transmembrane region" description="Helical" evidence="1">
    <location>
        <begin position="113"/>
        <end position="143"/>
    </location>
</feature>
<accession>A0A380ZTF0</accession>
<dbReference type="AlphaFoldDB" id="A0A380ZTF0"/>
<reference evidence="2 3" key="1">
    <citation type="submission" date="2018-06" db="EMBL/GenBank/DDBJ databases">
        <authorList>
            <consortium name="Pathogen Informatics"/>
            <person name="Doyle S."/>
        </authorList>
    </citation>
    <scope>NUCLEOTIDE SEQUENCE [LARGE SCALE GENOMIC DNA]</scope>
    <source>
        <strain evidence="2 3">NCTC11661</strain>
    </source>
</reference>
<feature type="transmembrane region" description="Helical" evidence="1">
    <location>
        <begin position="229"/>
        <end position="247"/>
    </location>
</feature>
<keyword evidence="1" id="KW-0812">Transmembrane</keyword>
<dbReference type="EMBL" id="UFTJ01000003">
    <property type="protein sequence ID" value="SUV52254.1"/>
    <property type="molecule type" value="Genomic_DNA"/>
</dbReference>
<feature type="transmembrane region" description="Helical" evidence="1">
    <location>
        <begin position="253"/>
        <end position="269"/>
    </location>
</feature>